<evidence type="ECO:0000313" key="1">
    <source>
        <dbReference type="EMBL" id="KKM96560.1"/>
    </source>
</evidence>
<name>A0A0F9P691_9ZZZZ</name>
<accession>A0A0F9P691</accession>
<sequence length="121" mass="12981">DMVQALSLLSAYTGVERKLLRCSPTGILHTVSPRVKGTINYTGSGANDTWQGTSLEVSEIMIRAKPGNTGDIWVNIDASAAVDTGWPLSAGEVLNLTINALKNLQILIVTAGDKFIMFYGR</sequence>
<feature type="non-terminal residue" evidence="1">
    <location>
        <position position="1"/>
    </location>
</feature>
<proteinExistence type="predicted"/>
<dbReference type="AlphaFoldDB" id="A0A0F9P691"/>
<gene>
    <name evidence="1" type="ORF">LCGC14_1176800</name>
</gene>
<dbReference type="EMBL" id="LAZR01005864">
    <property type="protein sequence ID" value="KKM96560.1"/>
    <property type="molecule type" value="Genomic_DNA"/>
</dbReference>
<protein>
    <submittedName>
        <fullName evidence="1">Uncharacterized protein</fullName>
    </submittedName>
</protein>
<reference evidence="1" key="1">
    <citation type="journal article" date="2015" name="Nature">
        <title>Complex archaea that bridge the gap between prokaryotes and eukaryotes.</title>
        <authorList>
            <person name="Spang A."/>
            <person name="Saw J.H."/>
            <person name="Jorgensen S.L."/>
            <person name="Zaremba-Niedzwiedzka K."/>
            <person name="Martijn J."/>
            <person name="Lind A.E."/>
            <person name="van Eijk R."/>
            <person name="Schleper C."/>
            <person name="Guy L."/>
            <person name="Ettema T.J."/>
        </authorList>
    </citation>
    <scope>NUCLEOTIDE SEQUENCE</scope>
</reference>
<organism evidence="1">
    <name type="scientific">marine sediment metagenome</name>
    <dbReference type="NCBI Taxonomy" id="412755"/>
    <lineage>
        <taxon>unclassified sequences</taxon>
        <taxon>metagenomes</taxon>
        <taxon>ecological metagenomes</taxon>
    </lineage>
</organism>
<comment type="caution">
    <text evidence="1">The sequence shown here is derived from an EMBL/GenBank/DDBJ whole genome shotgun (WGS) entry which is preliminary data.</text>
</comment>